<protein>
    <submittedName>
        <fullName evidence="1">Uncharacterized protein</fullName>
    </submittedName>
</protein>
<evidence type="ECO:0000313" key="2">
    <source>
        <dbReference type="Proteomes" id="UP000030081"/>
    </source>
</evidence>
<dbReference type="CDD" id="cd20705">
    <property type="entry name" value="MIX_I"/>
    <property type="match status" value="1"/>
</dbReference>
<dbReference type="EMBL" id="CP009618">
    <property type="protein sequence ID" value="AIW21217.1"/>
    <property type="molecule type" value="Genomic_DNA"/>
</dbReference>
<reference evidence="1 2" key="1">
    <citation type="submission" date="2014-10" db="EMBL/GenBank/DDBJ databases">
        <title>The Complete Genome Sequence for the Shellfish Pathogen Vibrio coralliilyticus RE98 Isolated from a Shellfish Hatchery.</title>
        <authorList>
            <person name="Richards G.P."/>
            <person name="Bono J.L."/>
            <person name="Watson M.A."/>
            <person name="Needleman D.S."/>
        </authorList>
    </citation>
    <scope>NUCLEOTIDE SEQUENCE [LARGE SCALE GENOMIC DNA]</scope>
    <source>
        <strain evidence="1 2">RE98</strain>
    </source>
</reference>
<proteinExistence type="predicted"/>
<evidence type="ECO:0000313" key="1">
    <source>
        <dbReference type="EMBL" id="AIW21217.1"/>
    </source>
</evidence>
<dbReference type="AlphaFoldDB" id="A0AAN0VZ79"/>
<keyword evidence="2" id="KW-1185">Reference proteome</keyword>
<organism evidence="1 2">
    <name type="scientific">Vibrio coralliilyticus</name>
    <dbReference type="NCBI Taxonomy" id="190893"/>
    <lineage>
        <taxon>Bacteria</taxon>
        <taxon>Pseudomonadati</taxon>
        <taxon>Pseudomonadota</taxon>
        <taxon>Gammaproteobacteria</taxon>
        <taxon>Vibrionales</taxon>
        <taxon>Vibrionaceae</taxon>
        <taxon>Vibrio</taxon>
    </lineage>
</organism>
<name>A0AAN0VZ79_9VIBR</name>
<dbReference type="Proteomes" id="UP000030081">
    <property type="component" value="Chromosome 2"/>
</dbReference>
<dbReference type="KEGG" id="vcy:IX92_19525"/>
<dbReference type="RefSeq" id="WP_043010198.1">
    <property type="nucleotide sequence ID" value="NZ_CP009618.1"/>
</dbReference>
<sequence length="582" mass="65750">MQLVCKFVPGNAVSRDVLDYILSPDECIGQLSRTRNLQDVLRQLPKPLSDTIPQSAKKDIHSLLSNIKQRLVRVEWVALSSFARRTPLSDAQLQAYPALKMRVDEFASEQPKKVVKANYDTVTDDVPLARNLSFTPVEPSPDKKIVVEFAGQWPNNAAYLMLSETGTQKEKVAKPRKDSSKNHRSVSVFKSLEEEPRNLYLAIPLSGSATPLKLLLAENVEPVDSSDEMDEWDNVLVPVVPLYFLTGEKSEKSAARHMSGYIYVLWKDKVWRELVVDEKGYFSDINIDYYRNAQPESAKPKRHADIRITDPERGSPFSYEPFQIRQNGEVVSEGILNDVGEVRVFNLTEEEVEVVMTDYDPHVVVKVETMLSPFKGASQTHREASGRALPHIWIPYKILGEQQSVSLYYSEVQLSPEQLTAFESDSSQATELTDMEYYSSAHSFKTGEGVTRALAIPKVSPEQVSQYTVIASQLEKTIAGAYINGPLSPLTFAYPSDPVVDESDDYFELRDTKGDWSQRTYLRDCVPNEKGIRHIKFSGWPAEVKNVDLVRGYLGQSRNKRDNLTLIFGNKKLSDLLAYKPQ</sequence>
<accession>A0AAN0VZ79</accession>
<gene>
    <name evidence="1" type="ORF">IX92_19525</name>
</gene>